<sequence>MPVAAVIFLATWAMGACYQGFVPALTVDQLGNSQRAGHRAGVRRLHGAERAGCAARREVQPSDGTTAGDEHLPGWHGQRRRGAGQRGSESVHRPV</sequence>
<dbReference type="KEGG" id="mph:MLP_09140"/>
<evidence type="ECO:0000256" key="1">
    <source>
        <dbReference type="SAM" id="MobiDB-lite"/>
    </source>
</evidence>
<dbReference type="EMBL" id="AP012204">
    <property type="protein sequence ID" value="BAK33928.1"/>
    <property type="molecule type" value="Genomic_DNA"/>
</dbReference>
<keyword evidence="4" id="KW-1185">Reference proteome</keyword>
<evidence type="ECO:0000313" key="4">
    <source>
        <dbReference type="Proteomes" id="UP000007947"/>
    </source>
</evidence>
<evidence type="ECO:0000256" key="2">
    <source>
        <dbReference type="SAM" id="SignalP"/>
    </source>
</evidence>
<feature type="region of interest" description="Disordered" evidence="1">
    <location>
        <begin position="48"/>
        <end position="95"/>
    </location>
</feature>
<dbReference type="Proteomes" id="UP000007947">
    <property type="component" value="Chromosome"/>
</dbReference>
<evidence type="ECO:0000313" key="3">
    <source>
        <dbReference type="EMBL" id="BAK33928.1"/>
    </source>
</evidence>
<reference evidence="3 4" key="1">
    <citation type="submission" date="2011-05" db="EMBL/GenBank/DDBJ databases">
        <title>Whole genome sequence of Microlunatus phosphovorus NM-1.</title>
        <authorList>
            <person name="Hosoyama A."/>
            <person name="Sasaki K."/>
            <person name="Harada T."/>
            <person name="Igarashi R."/>
            <person name="Kawakoshi A."/>
            <person name="Sasagawa M."/>
            <person name="Fukada J."/>
            <person name="Nakamura S."/>
            <person name="Katano Y."/>
            <person name="Hanada S."/>
            <person name="Kamagata Y."/>
            <person name="Nakamura N."/>
            <person name="Yamazaki S."/>
            <person name="Fujita N."/>
        </authorList>
    </citation>
    <scope>NUCLEOTIDE SEQUENCE [LARGE SCALE GENOMIC DNA]</scope>
    <source>
        <strain evidence="4">ATCC 700054 / DSM 10555 / JCM 9379 / NBRC 101784 / NCIMB 13414 / VKM Ac-1990 / NM-1</strain>
    </source>
</reference>
<accession>F5XMK5</accession>
<feature type="signal peptide" evidence="2">
    <location>
        <begin position="1"/>
        <end position="18"/>
    </location>
</feature>
<gene>
    <name evidence="3" type="ordered locus">MLP_09140</name>
</gene>
<organism evidence="3 4">
    <name type="scientific">Microlunatus phosphovorus (strain ATCC 700054 / DSM 10555 / JCM 9379 / NBRC 101784 / NCIMB 13414 / VKM Ac-1990 / NM-1)</name>
    <dbReference type="NCBI Taxonomy" id="1032480"/>
    <lineage>
        <taxon>Bacteria</taxon>
        <taxon>Bacillati</taxon>
        <taxon>Actinomycetota</taxon>
        <taxon>Actinomycetes</taxon>
        <taxon>Propionibacteriales</taxon>
        <taxon>Propionibacteriaceae</taxon>
        <taxon>Microlunatus</taxon>
    </lineage>
</organism>
<feature type="chain" id="PRO_5038388256" evidence="2">
    <location>
        <begin position="19"/>
        <end position="95"/>
    </location>
</feature>
<dbReference type="HOGENOM" id="CLU_2369694_0_0_11"/>
<dbReference type="AlphaFoldDB" id="F5XMK5"/>
<protein>
    <submittedName>
        <fullName evidence="3">Uncharacterized protein</fullName>
    </submittedName>
</protein>
<proteinExistence type="predicted"/>
<name>F5XMK5_MICPN</name>
<keyword evidence="2" id="KW-0732">Signal</keyword>